<feature type="non-terminal residue" evidence="2">
    <location>
        <position position="1"/>
    </location>
</feature>
<dbReference type="Gene3D" id="3.90.230.10">
    <property type="entry name" value="Creatinase/methionine aminopeptidase superfamily"/>
    <property type="match status" value="1"/>
</dbReference>
<dbReference type="PANTHER" id="PTHR13980">
    <property type="entry name" value="CDC68 RELATED"/>
    <property type="match status" value="1"/>
</dbReference>
<dbReference type="AlphaFoldDB" id="A0AA39FH05"/>
<keyword evidence="1" id="KW-0158">Chromosome</keyword>
<dbReference type="InterPro" id="IPR040258">
    <property type="entry name" value="Spt16"/>
</dbReference>
<organism evidence="2 3">
    <name type="scientific">Microctonus aethiopoides</name>
    <dbReference type="NCBI Taxonomy" id="144406"/>
    <lineage>
        <taxon>Eukaryota</taxon>
        <taxon>Metazoa</taxon>
        <taxon>Ecdysozoa</taxon>
        <taxon>Arthropoda</taxon>
        <taxon>Hexapoda</taxon>
        <taxon>Insecta</taxon>
        <taxon>Pterygota</taxon>
        <taxon>Neoptera</taxon>
        <taxon>Endopterygota</taxon>
        <taxon>Hymenoptera</taxon>
        <taxon>Apocrita</taxon>
        <taxon>Ichneumonoidea</taxon>
        <taxon>Braconidae</taxon>
        <taxon>Euphorinae</taxon>
        <taxon>Microctonus</taxon>
    </lineage>
</organism>
<comment type="subcellular location">
    <subcellularLocation>
        <location evidence="1">Nucleus</location>
    </subcellularLocation>
    <subcellularLocation>
        <location evidence="1">Chromosome</location>
    </subcellularLocation>
</comment>
<dbReference type="GO" id="GO:0006260">
    <property type="term" value="P:DNA replication"/>
    <property type="evidence" value="ECO:0007669"/>
    <property type="project" value="UniProtKB-KW"/>
</dbReference>
<comment type="subunit">
    <text evidence="1">Component of the FACT complex.</text>
</comment>
<evidence type="ECO:0000256" key="1">
    <source>
        <dbReference type="RuleBase" id="RU367052"/>
    </source>
</evidence>
<comment type="function">
    <text evidence="1">Component of the FACT complex, a general chromatin factor that acts to reorganize nucleosomes. The FACT complex is involved in multiple processes that require DNA as a template such as mRNA elongation, DNA replication and DNA repair. During transcription elongation the FACT complex acts as a histone chaperone that both destabilizes and restores nucleosomal structure. It facilitates the passage of RNA polymerase II and transcription by promoting the dissociation of one histone H2A-H2B dimer from the nucleosome, then subsequently promotes the reestablishment of the nucleosome following the passage of RNA polymerase II.</text>
</comment>
<keyword evidence="1" id="KW-0805">Transcription regulation</keyword>
<comment type="similarity">
    <text evidence="1">Belongs to the peptidase M24 family. SPT16 subfamily.</text>
</comment>
<reference evidence="2" key="1">
    <citation type="journal article" date="2023" name="bioRxiv">
        <title>Scaffold-level genome assemblies of two parasitoid biocontrol wasps reveal the parthenogenesis mechanism and an associated novel virus.</title>
        <authorList>
            <person name="Inwood S."/>
            <person name="Skelly J."/>
            <person name="Guhlin J."/>
            <person name="Harrop T."/>
            <person name="Goldson S."/>
            <person name="Dearden P."/>
        </authorList>
    </citation>
    <scope>NUCLEOTIDE SEQUENCE</scope>
    <source>
        <strain evidence="2">Irish</strain>
        <tissue evidence="2">Whole body</tissue>
    </source>
</reference>
<accession>A0AA39FH05</accession>
<keyword evidence="1" id="KW-0234">DNA repair</keyword>
<proteinExistence type="inferred from homology"/>
<name>A0AA39FH05_9HYME</name>
<dbReference type="InterPro" id="IPR036005">
    <property type="entry name" value="Creatinase/aminopeptidase-like"/>
</dbReference>
<dbReference type="GO" id="GO:0031491">
    <property type="term" value="F:nucleosome binding"/>
    <property type="evidence" value="ECO:0007669"/>
    <property type="project" value="TreeGrafter"/>
</dbReference>
<protein>
    <recommendedName>
        <fullName evidence="1">FACT complex subunit</fullName>
    </recommendedName>
</protein>
<gene>
    <name evidence="2" type="ORF">PV328_012375</name>
</gene>
<keyword evidence="1" id="KW-0227">DNA damage</keyword>
<evidence type="ECO:0000313" key="2">
    <source>
        <dbReference type="EMBL" id="KAK0169174.1"/>
    </source>
</evidence>
<keyword evidence="1" id="KW-0539">Nucleus</keyword>
<dbReference type="Proteomes" id="UP001168990">
    <property type="component" value="Unassembled WGS sequence"/>
</dbReference>
<dbReference type="GO" id="GO:0006281">
    <property type="term" value="P:DNA repair"/>
    <property type="evidence" value="ECO:0007669"/>
    <property type="project" value="UniProtKB-UniRule"/>
</dbReference>
<keyword evidence="1" id="KW-0804">Transcription</keyword>
<keyword evidence="3" id="KW-1185">Reference proteome</keyword>
<dbReference type="GO" id="GO:0006368">
    <property type="term" value="P:transcription elongation by RNA polymerase II"/>
    <property type="evidence" value="ECO:0007669"/>
    <property type="project" value="TreeGrafter"/>
</dbReference>
<keyword evidence="1" id="KW-0235">DNA replication</keyword>
<sequence length="107" mass="12068">MVFNVNVGLSNLINSEATDKKAKVYALFIGDTVIVNADGQPATVLTTCNKMVEHIPRLVHQSEEPKFDEIHVDEEAERKKKNRKLNKLYIEPNIETESITGDLETQT</sequence>
<evidence type="ECO:0000313" key="3">
    <source>
        <dbReference type="Proteomes" id="UP001168990"/>
    </source>
</evidence>
<comment type="caution">
    <text evidence="2">The sequence shown here is derived from an EMBL/GenBank/DDBJ whole genome shotgun (WGS) entry which is preliminary data.</text>
</comment>
<dbReference type="GO" id="GO:0035101">
    <property type="term" value="C:FACT complex"/>
    <property type="evidence" value="ECO:0007669"/>
    <property type="project" value="UniProtKB-UniRule"/>
</dbReference>
<dbReference type="PANTHER" id="PTHR13980:SF15">
    <property type="entry name" value="FACT COMPLEX SUBUNIT SPT16"/>
    <property type="match status" value="1"/>
</dbReference>
<dbReference type="EMBL" id="JAQQBS010001090">
    <property type="protein sequence ID" value="KAK0169174.1"/>
    <property type="molecule type" value="Genomic_DNA"/>
</dbReference>
<reference evidence="2" key="2">
    <citation type="submission" date="2023-03" db="EMBL/GenBank/DDBJ databases">
        <authorList>
            <person name="Inwood S.N."/>
            <person name="Skelly J.G."/>
            <person name="Guhlin J."/>
            <person name="Harrop T.W.R."/>
            <person name="Goldson S.G."/>
            <person name="Dearden P.K."/>
        </authorList>
    </citation>
    <scope>NUCLEOTIDE SEQUENCE</scope>
    <source>
        <strain evidence="2">Irish</strain>
        <tissue evidence="2">Whole body</tissue>
    </source>
</reference>